<protein>
    <submittedName>
        <fullName evidence="2">Uncharacterized protein</fullName>
    </submittedName>
</protein>
<proteinExistence type="predicted"/>
<sequence>MQKYAVPTMEKKICGIVGKYLQTVSTGCSHVNDSLMSDVQVTDSRVSSPHVSYSEISEFPNRVTEYYR</sequence>
<reference evidence="2" key="1">
    <citation type="submission" date="2022-11" db="UniProtKB">
        <authorList>
            <consortium name="WormBaseParasite"/>
        </authorList>
    </citation>
    <scope>IDENTIFICATION</scope>
</reference>
<evidence type="ECO:0000313" key="1">
    <source>
        <dbReference type="Proteomes" id="UP000887565"/>
    </source>
</evidence>
<keyword evidence="1" id="KW-1185">Reference proteome</keyword>
<evidence type="ECO:0000313" key="2">
    <source>
        <dbReference type="WBParaSite" id="nRc.2.0.1.t46972-RA"/>
    </source>
</evidence>
<dbReference type="AlphaFoldDB" id="A0A915L834"/>
<organism evidence="1 2">
    <name type="scientific">Romanomermis culicivorax</name>
    <name type="common">Nematode worm</name>
    <dbReference type="NCBI Taxonomy" id="13658"/>
    <lineage>
        <taxon>Eukaryota</taxon>
        <taxon>Metazoa</taxon>
        <taxon>Ecdysozoa</taxon>
        <taxon>Nematoda</taxon>
        <taxon>Enoplea</taxon>
        <taxon>Dorylaimia</taxon>
        <taxon>Mermithida</taxon>
        <taxon>Mermithoidea</taxon>
        <taxon>Mermithidae</taxon>
        <taxon>Romanomermis</taxon>
    </lineage>
</organism>
<dbReference type="Proteomes" id="UP000887565">
    <property type="component" value="Unplaced"/>
</dbReference>
<dbReference type="WBParaSite" id="nRc.2.0.1.t46972-RA">
    <property type="protein sequence ID" value="nRc.2.0.1.t46972-RA"/>
    <property type="gene ID" value="nRc.2.0.1.g46972"/>
</dbReference>
<name>A0A915L834_ROMCU</name>
<accession>A0A915L834</accession>